<dbReference type="Proteomes" id="UP000019373">
    <property type="component" value="Unassembled WGS sequence"/>
</dbReference>
<name>U1HPL1_ENDPU</name>
<sequence length="587" mass="64477">MSSFFTLPASQRKRKRTDDRPSKPAKRRSVQAEYSESRQARKSGKTPQKEDRDESISGSDSGEDDVQAESASESEATSEEDETAAERRARLAERYLENIRQEVDETGFDAEQIDKDRIAQRLREDVDEVKGRQYRLIASKLDFPAATHCLFHADTESTTAVAVRAPYIYTASKDKNLIKWQLASPKSVAPQSGLSKRPPPPPRKRPKKLRYIRGVKINADLPQQHGHTTPILSLAISPCGTYVATGSSTDRRLIIWLASTLAPLKTFTTHRDSVLSLAFAPQSSQPGVGAQLFSASADRTIKTYSLNGPDSLAYVETLFGHQDHVTSIAAMSLDQCVSVGARDRTARLWKVVDEMQSVYRADSSKHAEHVTGSVDCVAALPPAHFVTGSDSGAIQLWSVHRKKPVFVVEKAHGVEEPEPLEKASSEIGEEVLERLRKADTRRPIARGITALATVFGTDVVVSGSWDGCVRVWKVSDDKRALLPFGVVGTPERIVNGDIGSSKHEKDHEGPVRGVINSLAAFERRKETQNEFGGKKEGDTIGLCIVAGTGKEMRLGRWRKFPSGKNGAVVLEVPLQMRVNGVNGEHAE</sequence>
<dbReference type="HOGENOM" id="CLU_014017_1_0_1"/>
<dbReference type="GO" id="GO:0032040">
    <property type="term" value="C:small-subunit processome"/>
    <property type="evidence" value="ECO:0007669"/>
    <property type="project" value="EnsemblFungi"/>
</dbReference>
<evidence type="ECO:0000256" key="5">
    <source>
        <dbReference type="PROSITE-ProRule" id="PRU00221"/>
    </source>
</evidence>
<evidence type="ECO:0000256" key="3">
    <source>
        <dbReference type="ARBA" id="ARBA00022737"/>
    </source>
</evidence>
<protein>
    <submittedName>
        <fullName evidence="7">Uncharacterized protein</fullName>
    </submittedName>
</protein>
<dbReference type="OMA" id="CSLRIWK"/>
<keyword evidence="2 5" id="KW-0853">WD repeat</keyword>
<dbReference type="eggNOG" id="KOG0299">
    <property type="taxonomic scope" value="Eukaryota"/>
</dbReference>
<comment type="subcellular location">
    <subcellularLocation>
        <location evidence="1">Nucleus</location>
    </subcellularLocation>
</comment>
<dbReference type="GO" id="GO:0000447">
    <property type="term" value="P:endonucleolytic cleavage in ITS1 to separate SSU-rRNA from 5.8S rRNA and LSU-rRNA from tricistronic rRNA transcript (SSU-rRNA, 5.8S rRNA, LSU-rRNA)"/>
    <property type="evidence" value="ECO:0007669"/>
    <property type="project" value="EnsemblFungi"/>
</dbReference>
<reference evidence="8" key="1">
    <citation type="journal article" date="2014" name="BMC Genomics">
        <title>Genome characteristics reveal the impact of lichenization on lichen-forming fungus Endocarpon pusillum Hedwig (Verrucariales, Ascomycota).</title>
        <authorList>
            <person name="Wang Y.-Y."/>
            <person name="Liu B."/>
            <person name="Zhang X.-Y."/>
            <person name="Zhou Q.-M."/>
            <person name="Zhang T."/>
            <person name="Li H."/>
            <person name="Yu Y.-F."/>
            <person name="Zhang X.-L."/>
            <person name="Hao X.-Y."/>
            <person name="Wang M."/>
            <person name="Wang L."/>
            <person name="Wei J.-C."/>
        </authorList>
    </citation>
    <scope>NUCLEOTIDE SEQUENCE [LARGE SCALE GENOMIC DNA]</scope>
    <source>
        <strain evidence="8">Z07020 / HMAS-L-300199</strain>
    </source>
</reference>
<dbReference type="PANTHER" id="PTHR19865">
    <property type="entry name" value="U3 SMALL NUCLEOLAR RNA INTERACTING PROTEIN 2"/>
    <property type="match status" value="1"/>
</dbReference>
<dbReference type="EMBL" id="KE721267">
    <property type="protein sequence ID" value="ERF70999.1"/>
    <property type="molecule type" value="Genomic_DNA"/>
</dbReference>
<keyword evidence="8" id="KW-1185">Reference proteome</keyword>
<dbReference type="GO" id="GO:0034511">
    <property type="term" value="F:U3 snoRNA binding"/>
    <property type="evidence" value="ECO:0007669"/>
    <property type="project" value="EnsemblFungi"/>
</dbReference>
<organism evidence="7 8">
    <name type="scientific">Endocarpon pusillum (strain Z07020 / HMAS-L-300199)</name>
    <name type="common">Lichen-forming fungus</name>
    <dbReference type="NCBI Taxonomy" id="1263415"/>
    <lineage>
        <taxon>Eukaryota</taxon>
        <taxon>Fungi</taxon>
        <taxon>Dikarya</taxon>
        <taxon>Ascomycota</taxon>
        <taxon>Pezizomycotina</taxon>
        <taxon>Eurotiomycetes</taxon>
        <taxon>Chaetothyriomycetidae</taxon>
        <taxon>Verrucariales</taxon>
        <taxon>Verrucariaceae</taxon>
        <taxon>Endocarpon</taxon>
    </lineage>
</organism>
<accession>U1HPL1</accession>
<feature type="region of interest" description="Disordered" evidence="6">
    <location>
        <begin position="188"/>
        <end position="208"/>
    </location>
</feature>
<dbReference type="InterPro" id="IPR036322">
    <property type="entry name" value="WD40_repeat_dom_sf"/>
</dbReference>
<dbReference type="InterPro" id="IPR039241">
    <property type="entry name" value="Rrp9-like"/>
</dbReference>
<evidence type="ECO:0000256" key="2">
    <source>
        <dbReference type="ARBA" id="ARBA00022574"/>
    </source>
</evidence>
<keyword evidence="3" id="KW-0677">Repeat</keyword>
<gene>
    <name evidence="7" type="ORF">EPUS_03278</name>
</gene>
<dbReference type="Gene3D" id="2.130.10.10">
    <property type="entry name" value="YVTN repeat-like/Quinoprotein amine dehydrogenase"/>
    <property type="match status" value="1"/>
</dbReference>
<dbReference type="PROSITE" id="PS50082">
    <property type="entry name" value="WD_REPEATS_2"/>
    <property type="match status" value="1"/>
</dbReference>
<proteinExistence type="predicted"/>
<keyword evidence="4" id="KW-0539">Nucleus</keyword>
<evidence type="ECO:0000313" key="8">
    <source>
        <dbReference type="Proteomes" id="UP000019373"/>
    </source>
</evidence>
<dbReference type="GeneID" id="19238324"/>
<evidence type="ECO:0000313" key="7">
    <source>
        <dbReference type="EMBL" id="ERF70999.1"/>
    </source>
</evidence>
<dbReference type="PANTHER" id="PTHR19865:SF0">
    <property type="entry name" value="U3 SMALL NUCLEOLAR RNA-INTERACTING PROTEIN 2"/>
    <property type="match status" value="1"/>
</dbReference>
<dbReference type="InterPro" id="IPR001680">
    <property type="entry name" value="WD40_rpt"/>
</dbReference>
<evidence type="ECO:0000256" key="6">
    <source>
        <dbReference type="SAM" id="MobiDB-lite"/>
    </source>
</evidence>
<dbReference type="SMART" id="SM00320">
    <property type="entry name" value="WD40"/>
    <property type="match status" value="6"/>
</dbReference>
<dbReference type="AlphaFoldDB" id="U1HPL1"/>
<feature type="region of interest" description="Disordered" evidence="6">
    <location>
        <begin position="1"/>
        <end position="86"/>
    </location>
</feature>
<evidence type="ECO:0000256" key="1">
    <source>
        <dbReference type="ARBA" id="ARBA00004123"/>
    </source>
</evidence>
<dbReference type="RefSeq" id="XP_007803293.1">
    <property type="nucleotide sequence ID" value="XM_007805102.1"/>
</dbReference>
<dbReference type="SUPFAM" id="SSF50978">
    <property type="entry name" value="WD40 repeat-like"/>
    <property type="match status" value="1"/>
</dbReference>
<dbReference type="Pfam" id="PF00400">
    <property type="entry name" value="WD40"/>
    <property type="match status" value="4"/>
</dbReference>
<dbReference type="InterPro" id="IPR015943">
    <property type="entry name" value="WD40/YVTN_repeat-like_dom_sf"/>
</dbReference>
<dbReference type="OrthoDB" id="189968at2759"/>
<dbReference type="GO" id="GO:0031428">
    <property type="term" value="C:box C/D methylation guide snoRNP complex"/>
    <property type="evidence" value="ECO:0007669"/>
    <property type="project" value="EnsemblFungi"/>
</dbReference>
<dbReference type="GO" id="GO:0000472">
    <property type="term" value="P:endonucleolytic cleavage to generate mature 5'-end of SSU-rRNA from (SSU-rRNA, 5.8S rRNA, LSU-rRNA)"/>
    <property type="evidence" value="ECO:0007669"/>
    <property type="project" value="EnsemblFungi"/>
</dbReference>
<dbReference type="GO" id="GO:0000480">
    <property type="term" value="P:endonucleolytic cleavage in 5'-ETS of tricistronic rRNA transcript (SSU-rRNA, 5.8S rRNA, LSU-rRNA)"/>
    <property type="evidence" value="ECO:0007669"/>
    <property type="project" value="EnsemblFungi"/>
</dbReference>
<evidence type="ECO:0000256" key="4">
    <source>
        <dbReference type="ARBA" id="ARBA00023242"/>
    </source>
</evidence>
<feature type="repeat" description="WD" evidence="5">
    <location>
        <begin position="318"/>
        <end position="351"/>
    </location>
</feature>